<evidence type="ECO:0000313" key="16">
    <source>
        <dbReference type="EMBL" id="SUN27637.1"/>
    </source>
</evidence>
<dbReference type="Pfam" id="PF00005">
    <property type="entry name" value="ABC_tran"/>
    <property type="match status" value="1"/>
</dbReference>
<dbReference type="InterPro" id="IPR017871">
    <property type="entry name" value="ABC_transporter-like_CS"/>
</dbReference>
<comment type="similarity">
    <text evidence="9">Belongs to the ABC transporter superfamily. HrtA family.</text>
</comment>
<organism evidence="15 19">
    <name type="scientific">Streptococcus agalactiae</name>
    <dbReference type="NCBI Taxonomy" id="1311"/>
    <lineage>
        <taxon>Bacteria</taxon>
        <taxon>Bacillati</taxon>
        <taxon>Bacillota</taxon>
        <taxon>Bacilli</taxon>
        <taxon>Lactobacillales</taxon>
        <taxon>Streptococcaceae</taxon>
        <taxon>Streptococcus</taxon>
    </lineage>
</organism>
<evidence type="ECO:0000256" key="8">
    <source>
        <dbReference type="ARBA" id="ARBA00023136"/>
    </source>
</evidence>
<dbReference type="SUPFAM" id="SSF52540">
    <property type="entry name" value="P-loop containing nucleoside triphosphate hydrolases"/>
    <property type="match status" value="1"/>
</dbReference>
<comment type="caution">
    <text evidence="15">The sequence shown here is derived from an EMBL/GenBank/DDBJ whole genome shotgun (WGS) entry which is preliminary data.</text>
</comment>
<dbReference type="PANTHER" id="PTHR24220:SF666">
    <property type="entry name" value="HEMIN IMPORT ATP-BINDING PROTEIN HRTA-RELATED"/>
    <property type="match status" value="1"/>
</dbReference>
<dbReference type="Proteomes" id="UP000035346">
    <property type="component" value="Unassembled WGS sequence"/>
</dbReference>
<evidence type="ECO:0000313" key="17">
    <source>
        <dbReference type="Proteomes" id="UP000035346"/>
    </source>
</evidence>
<dbReference type="SMART" id="SM00382">
    <property type="entry name" value="AAA"/>
    <property type="match status" value="1"/>
</dbReference>
<evidence type="ECO:0000313" key="13">
    <source>
        <dbReference type="EMBL" id="KLL35304.1"/>
    </source>
</evidence>
<dbReference type="FunFam" id="3.40.50.300:FF:000032">
    <property type="entry name" value="Export ABC transporter ATP-binding protein"/>
    <property type="match status" value="1"/>
</dbReference>
<dbReference type="GO" id="GO:0005886">
    <property type="term" value="C:plasma membrane"/>
    <property type="evidence" value="ECO:0007669"/>
    <property type="project" value="UniProtKB-SubCell"/>
</dbReference>
<reference evidence="13 17" key="1">
    <citation type="journal article" date="2015" name="PLoS ONE">
        <title>Genomic analysis reveals the molecular basis for capsule loss in the group B streptococcus population.</title>
        <authorList>
            <consortium name="DEVANI Consortium"/>
            <person name="Rosini R."/>
            <person name="Campisi E."/>
            <person name="De Chiara M."/>
            <person name="Tettelin H."/>
            <person name="Rinaudo D."/>
            <person name="Toniolo C."/>
            <person name="Metruccio M."/>
            <person name="Guidotti S."/>
            <person name="Sorensen U.B."/>
            <person name="Kilian M."/>
            <person name="Ramirez M."/>
            <person name="Janulczyk R."/>
            <person name="Donati C."/>
            <person name="Grandi G."/>
            <person name="Margarit I."/>
        </authorList>
    </citation>
    <scope>NUCLEOTIDE SEQUENCE [LARGE SCALE GENOMIC DNA]</scope>
    <source>
        <strain evidence="13 17">DK-B-USS-215</strain>
    </source>
</reference>
<proteinExistence type="inferred from homology"/>
<dbReference type="Proteomes" id="UP000255140">
    <property type="component" value="Unassembled WGS sequence"/>
</dbReference>
<keyword evidence="5" id="KW-0547">Nucleotide-binding</keyword>
<comment type="subunit">
    <text evidence="2">The complex is composed of two ATP-binding proteins (HrtA), two transmembrane proteins (HrtB) and a solute-binding protein.</text>
</comment>
<dbReference type="GO" id="GO:0016887">
    <property type="term" value="F:ATP hydrolysis activity"/>
    <property type="evidence" value="ECO:0007669"/>
    <property type="project" value="InterPro"/>
</dbReference>
<evidence type="ECO:0000256" key="1">
    <source>
        <dbReference type="ARBA" id="ARBA00004202"/>
    </source>
</evidence>
<dbReference type="Gene3D" id="3.40.50.300">
    <property type="entry name" value="P-loop containing nucleotide triphosphate hydrolases"/>
    <property type="match status" value="1"/>
</dbReference>
<reference evidence="18 19" key="2">
    <citation type="submission" date="2018-06" db="EMBL/GenBank/DDBJ databases">
        <authorList>
            <consortium name="Pathogen Informatics"/>
            <person name="Doyle S."/>
        </authorList>
    </citation>
    <scope>NUCLEOTIDE SEQUENCE [LARGE SCALE GENOMIC DNA]</scope>
    <source>
        <strain evidence="14 18">NCTC8181</strain>
        <strain evidence="15 19">NCTC8185</strain>
        <strain evidence="16 20">NCTC9828</strain>
    </source>
</reference>
<evidence type="ECO:0000256" key="6">
    <source>
        <dbReference type="ARBA" id="ARBA00022840"/>
    </source>
</evidence>
<evidence type="ECO:0000313" key="19">
    <source>
        <dbReference type="Proteomes" id="UP000254076"/>
    </source>
</evidence>
<evidence type="ECO:0000256" key="5">
    <source>
        <dbReference type="ARBA" id="ARBA00022741"/>
    </source>
</evidence>
<dbReference type="PROSITE" id="PS50893">
    <property type="entry name" value="ABC_TRANSPORTER_2"/>
    <property type="match status" value="1"/>
</dbReference>
<protein>
    <recommendedName>
        <fullName evidence="10">Putative hemin import ATP-binding protein HrtA</fullName>
    </recommendedName>
</protein>
<evidence type="ECO:0000256" key="4">
    <source>
        <dbReference type="ARBA" id="ARBA00022475"/>
    </source>
</evidence>
<dbReference type="RefSeq" id="WP_000279881.1">
    <property type="nucleotide sequence ID" value="NZ_CAACXY010000016.1"/>
</dbReference>
<comment type="function">
    <text evidence="11">Part of the ABC transporter complex hrt involved in hemin import. Responsible for energy coupling to the transport system.</text>
</comment>
<evidence type="ECO:0000313" key="14">
    <source>
        <dbReference type="EMBL" id="SQA18236.1"/>
    </source>
</evidence>
<keyword evidence="3" id="KW-0813">Transport</keyword>
<accession>A0A0H1U9G8</accession>
<dbReference type="EMBL" id="UHEW01000005">
    <property type="protein sequence ID" value="SUN27637.1"/>
    <property type="molecule type" value="Genomic_DNA"/>
</dbReference>
<dbReference type="PANTHER" id="PTHR24220">
    <property type="entry name" value="IMPORT ATP-BINDING PROTEIN"/>
    <property type="match status" value="1"/>
</dbReference>
<keyword evidence="4" id="KW-1003">Cell membrane</keyword>
<dbReference type="EMBL" id="UHEQ01000004">
    <property type="protein sequence ID" value="SUN13896.1"/>
    <property type="molecule type" value="Genomic_DNA"/>
</dbReference>
<keyword evidence="7" id="KW-0029">Amino-acid transport</keyword>
<evidence type="ECO:0000313" key="20">
    <source>
        <dbReference type="Proteomes" id="UP000255140"/>
    </source>
</evidence>
<dbReference type="Proteomes" id="UP000254076">
    <property type="component" value="Unassembled WGS sequence"/>
</dbReference>
<feature type="domain" description="ABC transporter" evidence="12">
    <location>
        <begin position="4"/>
        <end position="222"/>
    </location>
</feature>
<evidence type="ECO:0000256" key="3">
    <source>
        <dbReference type="ARBA" id="ARBA00022448"/>
    </source>
</evidence>
<dbReference type="GO" id="GO:0022857">
    <property type="term" value="F:transmembrane transporter activity"/>
    <property type="evidence" value="ECO:0007669"/>
    <property type="project" value="TreeGrafter"/>
</dbReference>
<dbReference type="InterPro" id="IPR003593">
    <property type="entry name" value="AAA+_ATPase"/>
</dbReference>
<evidence type="ECO:0000256" key="10">
    <source>
        <dbReference type="ARBA" id="ARBA00024432"/>
    </source>
</evidence>
<dbReference type="PROSITE" id="PS00211">
    <property type="entry name" value="ABC_TRANSPORTER_1"/>
    <property type="match status" value="1"/>
</dbReference>
<dbReference type="EMBL" id="UAVB01000001">
    <property type="protein sequence ID" value="SQA18236.1"/>
    <property type="molecule type" value="Genomic_DNA"/>
</dbReference>
<keyword evidence="8" id="KW-0472">Membrane</keyword>
<sequence length="222" mass="24469">MAVLTFKEVTKSFKDGRQEVQALKATNFTIKSGEFVAIVGPSGSGKSTFLTIAGGLQTPTSGQLTIDGKDYTNLSEKERSRLRFESVGFILQASNLIPFLTVKQQLELVDKLAGNHIPDKANALFEDLGIVALQNKLPQELSGGERQRVAIARALYPDPVLILADEPTASLDTKKAYDVVKLLAKESKEKNKAIIMVTHDDRMTDFCDKIYHMQDGILSQKR</sequence>
<evidence type="ECO:0000256" key="9">
    <source>
        <dbReference type="ARBA" id="ARBA00024359"/>
    </source>
</evidence>
<dbReference type="Proteomes" id="UP000250200">
    <property type="component" value="Unassembled WGS sequence"/>
</dbReference>
<evidence type="ECO:0000313" key="15">
    <source>
        <dbReference type="EMBL" id="SUN13896.1"/>
    </source>
</evidence>
<dbReference type="CDD" id="cd03255">
    <property type="entry name" value="ABC_MJ0796_LolCDE_FtsE"/>
    <property type="match status" value="1"/>
</dbReference>
<dbReference type="InterPro" id="IPR017911">
    <property type="entry name" value="MacB-like_ATP-bd"/>
</dbReference>
<dbReference type="InterPro" id="IPR027417">
    <property type="entry name" value="P-loop_NTPase"/>
</dbReference>
<dbReference type="GO" id="GO:0005524">
    <property type="term" value="F:ATP binding"/>
    <property type="evidence" value="ECO:0007669"/>
    <property type="project" value="UniProtKB-KW"/>
</dbReference>
<dbReference type="InterPro" id="IPR003439">
    <property type="entry name" value="ABC_transporter-like_ATP-bd"/>
</dbReference>
<dbReference type="EMBL" id="LBKL01000099">
    <property type="protein sequence ID" value="KLL35304.1"/>
    <property type="molecule type" value="Genomic_DNA"/>
</dbReference>
<comment type="subcellular location">
    <subcellularLocation>
        <location evidence="1">Cell membrane</location>
        <topology evidence="1">Peripheral membrane protein</topology>
    </subcellularLocation>
</comment>
<keyword evidence="6 15" id="KW-0067">ATP-binding</keyword>
<dbReference type="GO" id="GO:0098796">
    <property type="term" value="C:membrane protein complex"/>
    <property type="evidence" value="ECO:0007669"/>
    <property type="project" value="UniProtKB-ARBA"/>
</dbReference>
<keyword evidence="15" id="KW-0378">Hydrolase</keyword>
<evidence type="ECO:0000313" key="18">
    <source>
        <dbReference type="Proteomes" id="UP000250200"/>
    </source>
</evidence>
<dbReference type="GO" id="GO:0006865">
    <property type="term" value="P:amino acid transport"/>
    <property type="evidence" value="ECO:0007669"/>
    <property type="project" value="UniProtKB-KW"/>
</dbReference>
<dbReference type="AlphaFoldDB" id="A0A0H1U9G8"/>
<evidence type="ECO:0000259" key="12">
    <source>
        <dbReference type="PROSITE" id="PS50893"/>
    </source>
</evidence>
<evidence type="ECO:0000256" key="2">
    <source>
        <dbReference type="ARBA" id="ARBA00011131"/>
    </source>
</evidence>
<name>A0A0H1U9G8_STRAG</name>
<dbReference type="InterPro" id="IPR015854">
    <property type="entry name" value="ABC_transpr_LolD-like"/>
</dbReference>
<evidence type="ECO:0000256" key="11">
    <source>
        <dbReference type="ARBA" id="ARBA00024721"/>
    </source>
</evidence>
<gene>
    <name evidence="15" type="primary">lolD_2</name>
    <name evidence="14" type="synonym">lolD_1</name>
    <name evidence="14" type="ORF">NCTC8181_01282</name>
    <name evidence="15" type="ORF">NCTC8185_01163</name>
    <name evidence="16" type="ORF">NCTC9828_00434</name>
    <name evidence="13" type="ORF">WA04_10975</name>
</gene>
<evidence type="ECO:0000256" key="7">
    <source>
        <dbReference type="ARBA" id="ARBA00022970"/>
    </source>
</evidence>